<dbReference type="OrthoDB" id="8300291at2759"/>
<name>A0A5N6UN95_ASPTM</name>
<reference evidence="3 4" key="1">
    <citation type="submission" date="2019-04" db="EMBL/GenBank/DDBJ databases">
        <title>Friends and foes A comparative genomics study of 23 Aspergillus species from section Flavi.</title>
        <authorList>
            <consortium name="DOE Joint Genome Institute"/>
            <person name="Kjaerbolling I."/>
            <person name="Vesth T."/>
            <person name="Frisvad J.C."/>
            <person name="Nybo J.L."/>
            <person name="Theobald S."/>
            <person name="Kildgaard S."/>
            <person name="Isbrandt T."/>
            <person name="Kuo A."/>
            <person name="Sato A."/>
            <person name="Lyhne E.K."/>
            <person name="Kogle M.E."/>
            <person name="Wiebenga A."/>
            <person name="Kun R.S."/>
            <person name="Lubbers R.J."/>
            <person name="Makela M.R."/>
            <person name="Barry K."/>
            <person name="Chovatia M."/>
            <person name="Clum A."/>
            <person name="Daum C."/>
            <person name="Haridas S."/>
            <person name="He G."/>
            <person name="LaButti K."/>
            <person name="Lipzen A."/>
            <person name="Mondo S."/>
            <person name="Riley R."/>
            <person name="Salamov A."/>
            <person name="Simmons B.A."/>
            <person name="Magnuson J.K."/>
            <person name="Henrissat B."/>
            <person name="Mortensen U.H."/>
            <person name="Larsen T.O."/>
            <person name="Devries R.P."/>
            <person name="Grigoriev I.V."/>
            <person name="Machida M."/>
            <person name="Baker S.E."/>
            <person name="Andersen M.R."/>
        </authorList>
    </citation>
    <scope>NUCLEOTIDE SEQUENCE [LARGE SCALE GENOMIC DNA]</scope>
    <source>
        <strain evidence="3 4">CBS 117626</strain>
    </source>
</reference>
<dbReference type="PANTHER" id="PTHR43217:SF2">
    <property type="entry name" value="SUCCINATE-SEMIALDEHYDE DEHYDROGENASE [NADP(+)]"/>
    <property type="match status" value="1"/>
</dbReference>
<feature type="region of interest" description="Disordered" evidence="1">
    <location>
        <begin position="25"/>
        <end position="49"/>
    </location>
</feature>
<dbReference type="InterPro" id="IPR016161">
    <property type="entry name" value="Ald_DH/histidinol_DH"/>
</dbReference>
<gene>
    <name evidence="3" type="ORF">BDV40DRAFT_302644</name>
</gene>
<dbReference type="EMBL" id="ML738663">
    <property type="protein sequence ID" value="KAE8160112.1"/>
    <property type="molecule type" value="Genomic_DNA"/>
</dbReference>
<dbReference type="Gene3D" id="3.40.309.10">
    <property type="entry name" value="Aldehyde Dehydrogenase, Chain A, domain 2"/>
    <property type="match status" value="1"/>
</dbReference>
<evidence type="ECO:0000256" key="1">
    <source>
        <dbReference type="SAM" id="MobiDB-lite"/>
    </source>
</evidence>
<dbReference type="InterPro" id="IPR016162">
    <property type="entry name" value="Ald_DH_N"/>
</dbReference>
<dbReference type="Proteomes" id="UP000326950">
    <property type="component" value="Unassembled WGS sequence"/>
</dbReference>
<sequence length="159" mass="17093">MNRSALTLPHPTIIRAQYGSKISSSLTNSEGSYHDAQVNPRNANPPDIPQLASLKQSKQPTNAQSVAEHAGRHLKKVVLEFGGSDSFIVLEDVDLGAAISRASTGRMMGMGQTCASPKRFIVVGKERGGFFSQGCRGAVQNPESWGSDGIWHGDWPSIF</sequence>
<dbReference type="GO" id="GO:0004777">
    <property type="term" value="F:succinate-semialdehyde dehydrogenase (NAD+) activity"/>
    <property type="evidence" value="ECO:0007669"/>
    <property type="project" value="TreeGrafter"/>
</dbReference>
<dbReference type="PANTHER" id="PTHR43217">
    <property type="entry name" value="SUCCINATE SEMIALDEHYDE DEHYDROGENASE [NAD(P)+] SAD"/>
    <property type="match status" value="1"/>
</dbReference>
<proteinExistence type="predicted"/>
<organism evidence="3 4">
    <name type="scientific">Aspergillus tamarii</name>
    <dbReference type="NCBI Taxonomy" id="41984"/>
    <lineage>
        <taxon>Eukaryota</taxon>
        <taxon>Fungi</taxon>
        <taxon>Dikarya</taxon>
        <taxon>Ascomycota</taxon>
        <taxon>Pezizomycotina</taxon>
        <taxon>Eurotiomycetes</taxon>
        <taxon>Eurotiomycetidae</taxon>
        <taxon>Eurotiales</taxon>
        <taxon>Aspergillaceae</taxon>
        <taxon>Aspergillus</taxon>
        <taxon>Aspergillus subgen. Circumdati</taxon>
    </lineage>
</organism>
<protein>
    <recommendedName>
        <fullName evidence="2">Aldehyde dehydrogenase domain-containing protein</fullName>
    </recommendedName>
</protein>
<dbReference type="InterPro" id="IPR047110">
    <property type="entry name" value="GABD/Sad-like"/>
</dbReference>
<dbReference type="SUPFAM" id="SSF53720">
    <property type="entry name" value="ALDH-like"/>
    <property type="match status" value="1"/>
</dbReference>
<dbReference type="Pfam" id="PF00171">
    <property type="entry name" value="Aldedh"/>
    <property type="match status" value="1"/>
</dbReference>
<feature type="domain" description="Aldehyde dehydrogenase" evidence="2">
    <location>
        <begin position="63"/>
        <end position="123"/>
    </location>
</feature>
<dbReference type="InterPro" id="IPR015590">
    <property type="entry name" value="Aldehyde_DH_dom"/>
</dbReference>
<evidence type="ECO:0000259" key="2">
    <source>
        <dbReference type="Pfam" id="PF00171"/>
    </source>
</evidence>
<dbReference type="AlphaFoldDB" id="A0A5N6UN95"/>
<dbReference type="InterPro" id="IPR016163">
    <property type="entry name" value="Ald_DH_C"/>
</dbReference>
<evidence type="ECO:0000313" key="4">
    <source>
        <dbReference type="Proteomes" id="UP000326950"/>
    </source>
</evidence>
<evidence type="ECO:0000313" key="3">
    <source>
        <dbReference type="EMBL" id="KAE8160112.1"/>
    </source>
</evidence>
<accession>A0A5N6UN95</accession>
<dbReference type="Gene3D" id="3.40.605.10">
    <property type="entry name" value="Aldehyde Dehydrogenase, Chain A, domain 1"/>
    <property type="match status" value="1"/>
</dbReference>
<keyword evidence="4" id="KW-1185">Reference proteome</keyword>